<evidence type="ECO:0008006" key="4">
    <source>
        <dbReference type="Google" id="ProtNLM"/>
    </source>
</evidence>
<dbReference type="RefSeq" id="WP_073162056.1">
    <property type="nucleotide sequence ID" value="NZ_FRDA01000001.1"/>
</dbReference>
<dbReference type="EMBL" id="FRDA01000001">
    <property type="protein sequence ID" value="SHM54071.1"/>
    <property type="molecule type" value="Genomic_DNA"/>
</dbReference>
<dbReference type="STRING" id="1190415.SAMN05216593_101434"/>
<accession>A0A1M7JMD1</accession>
<name>A0A1M7JMD1_9PSED</name>
<organism evidence="2 3">
    <name type="scientific">Pseudomonas asturiensis</name>
    <dbReference type="NCBI Taxonomy" id="1190415"/>
    <lineage>
        <taxon>Bacteria</taxon>
        <taxon>Pseudomonadati</taxon>
        <taxon>Pseudomonadota</taxon>
        <taxon>Gammaproteobacteria</taxon>
        <taxon>Pseudomonadales</taxon>
        <taxon>Pseudomonadaceae</taxon>
        <taxon>Pseudomonas</taxon>
    </lineage>
</organism>
<evidence type="ECO:0000256" key="1">
    <source>
        <dbReference type="SAM" id="SignalP"/>
    </source>
</evidence>
<proteinExistence type="predicted"/>
<reference evidence="2 3" key="1">
    <citation type="submission" date="2016-11" db="EMBL/GenBank/DDBJ databases">
        <authorList>
            <person name="Jaros S."/>
            <person name="Januszkiewicz K."/>
            <person name="Wedrychowicz H."/>
        </authorList>
    </citation>
    <scope>NUCLEOTIDE SEQUENCE [LARGE SCALE GENOMIC DNA]</scope>
    <source>
        <strain evidence="2 3">LMG 26898</strain>
    </source>
</reference>
<dbReference type="PROSITE" id="PS51257">
    <property type="entry name" value="PROKAR_LIPOPROTEIN"/>
    <property type="match status" value="1"/>
</dbReference>
<feature type="signal peptide" evidence="1">
    <location>
        <begin position="1"/>
        <end position="20"/>
    </location>
</feature>
<evidence type="ECO:0000313" key="3">
    <source>
        <dbReference type="Proteomes" id="UP000183983"/>
    </source>
</evidence>
<gene>
    <name evidence="2" type="ORF">SAMN05216593_101434</name>
</gene>
<feature type="chain" id="PRO_5012274722" description="Lipoprotein" evidence="1">
    <location>
        <begin position="21"/>
        <end position="192"/>
    </location>
</feature>
<keyword evidence="1" id="KW-0732">Signal</keyword>
<protein>
    <recommendedName>
        <fullName evidence="4">Lipoprotein</fullName>
    </recommendedName>
</protein>
<dbReference type="OrthoDB" id="6989177at2"/>
<sequence>MLKIKTLVLATLVLTLTGCALGRKVDYATIGPDLAIATGKSVAVAVYDVRPYVVSGEKKSTFVGVSRGTYYNPFDMNTASGNPLAVDLQRSVLSALADSAIVASAKPFDPPLKSAGPGQRVLVLKVKEWKTDTYLSTHFIYDVTAQVLDEKGTVLGSRTARDDVQIKDFQDAGQQVLHDLLASAAIHSALAP</sequence>
<evidence type="ECO:0000313" key="2">
    <source>
        <dbReference type="EMBL" id="SHM54071.1"/>
    </source>
</evidence>
<dbReference type="AlphaFoldDB" id="A0A1M7JMD1"/>
<dbReference type="Proteomes" id="UP000183983">
    <property type="component" value="Unassembled WGS sequence"/>
</dbReference>